<evidence type="ECO:0000256" key="1">
    <source>
        <dbReference type="ARBA" id="ARBA00009995"/>
    </source>
</evidence>
<sequence length="378" mass="42423">MKKLLVFMLPAHGHINPTLSVANELVRRGYDIIYYTTEEFSTRVRGAGAEIRVIGEEFGFRSLLKDGEGIPPEHVTPEDFFHHLNVHIQESSRLLDQVRAEGADGVICDPMCMWGRTIIEQLHFPHVMFYSGIVITTDLPAFQNISSMFDGEVSELVSNMFRMKDELILAPIPREFQPDAEYLKGSCEFIGPTIIDRTNEIDFPVDQIKDHPTIYISLGSILQDPGFYDMCIDAFADSDWKVVMVAKTMPANKPSNFLIYPFVPQLEVLKHADLFVSHGGMNSVMESLWYGVPLITVPLTSDQPMVAARVEELNLGLRMDISTLNADQLKEAAQSVTGDVTIRERVRVMQAALHQAGGSIRGADLLQEYFSKKESVVQ</sequence>
<evidence type="ECO:0000313" key="4">
    <source>
        <dbReference type="EMBL" id="PZD97380.1"/>
    </source>
</evidence>
<reference evidence="4 5" key="1">
    <citation type="submission" date="2018-06" db="EMBL/GenBank/DDBJ databases">
        <title>Paenibacillus imtechensis sp. nov.</title>
        <authorList>
            <person name="Pinnaka A.K."/>
            <person name="Singh H."/>
            <person name="Kaur M."/>
        </authorList>
    </citation>
    <scope>NUCLEOTIDE SEQUENCE [LARGE SCALE GENOMIC DNA]</scope>
    <source>
        <strain evidence="4 5">SMB1</strain>
    </source>
</reference>
<dbReference type="GO" id="GO:0008194">
    <property type="term" value="F:UDP-glycosyltransferase activity"/>
    <property type="evidence" value="ECO:0007669"/>
    <property type="project" value="InterPro"/>
</dbReference>
<dbReference type="PANTHER" id="PTHR48050:SF13">
    <property type="entry name" value="STEROL 3-BETA-GLUCOSYLTRANSFERASE UGT80A2"/>
    <property type="match status" value="1"/>
</dbReference>
<dbReference type="PROSITE" id="PS00221">
    <property type="entry name" value="MIP"/>
    <property type="match status" value="1"/>
</dbReference>
<dbReference type="Gene3D" id="3.40.50.2000">
    <property type="entry name" value="Glycogen Phosphorylase B"/>
    <property type="match status" value="2"/>
</dbReference>
<comment type="similarity">
    <text evidence="1 3">Belongs to the UDP-glycosyltransferase family.</text>
</comment>
<keyword evidence="2 3" id="KW-0808">Transferase</keyword>
<dbReference type="OrthoDB" id="6620093at2"/>
<gene>
    <name evidence="4" type="ORF">DNH61_03265</name>
</gene>
<dbReference type="EMBL" id="QKRB01000028">
    <property type="protein sequence ID" value="PZD97380.1"/>
    <property type="molecule type" value="Genomic_DNA"/>
</dbReference>
<dbReference type="Proteomes" id="UP000249522">
    <property type="component" value="Unassembled WGS sequence"/>
</dbReference>
<comment type="caution">
    <text evidence="4">The sequence shown here is derived from an EMBL/GenBank/DDBJ whole genome shotgun (WGS) entry which is preliminary data.</text>
</comment>
<dbReference type="PROSITE" id="PS00375">
    <property type="entry name" value="UDPGT"/>
    <property type="match status" value="1"/>
</dbReference>
<proteinExistence type="inferred from homology"/>
<organism evidence="4 5">
    <name type="scientific">Paenibacillus sambharensis</name>
    <dbReference type="NCBI Taxonomy" id="1803190"/>
    <lineage>
        <taxon>Bacteria</taxon>
        <taxon>Bacillati</taxon>
        <taxon>Bacillota</taxon>
        <taxon>Bacilli</taxon>
        <taxon>Bacillales</taxon>
        <taxon>Paenibacillaceae</taxon>
        <taxon>Paenibacillus</taxon>
    </lineage>
</organism>
<keyword evidence="5" id="KW-1185">Reference proteome</keyword>
<dbReference type="RefSeq" id="WP_111145238.1">
    <property type="nucleotide sequence ID" value="NZ_QKRB01000028.1"/>
</dbReference>
<dbReference type="InterPro" id="IPR035595">
    <property type="entry name" value="UDP_glycos_trans_CS"/>
</dbReference>
<keyword evidence="3" id="KW-0328">Glycosyltransferase</keyword>
<dbReference type="InterPro" id="IPR002213">
    <property type="entry name" value="UDP_glucos_trans"/>
</dbReference>
<accession>A0A2W1LH39</accession>
<evidence type="ECO:0000256" key="2">
    <source>
        <dbReference type="ARBA" id="ARBA00022679"/>
    </source>
</evidence>
<dbReference type="GO" id="GO:0016758">
    <property type="term" value="F:hexosyltransferase activity"/>
    <property type="evidence" value="ECO:0007669"/>
    <property type="project" value="UniProtKB-ARBA"/>
</dbReference>
<dbReference type="GO" id="GO:0017000">
    <property type="term" value="P:antibiotic biosynthetic process"/>
    <property type="evidence" value="ECO:0007669"/>
    <property type="project" value="UniProtKB-ARBA"/>
</dbReference>
<dbReference type="CDD" id="cd03784">
    <property type="entry name" value="GT1_Gtf-like"/>
    <property type="match status" value="1"/>
</dbReference>
<name>A0A2W1LH39_9BACL</name>
<dbReference type="InterPro" id="IPR050426">
    <property type="entry name" value="Glycosyltransferase_28"/>
</dbReference>
<dbReference type="SUPFAM" id="SSF53756">
    <property type="entry name" value="UDP-Glycosyltransferase/glycogen phosphorylase"/>
    <property type="match status" value="1"/>
</dbReference>
<dbReference type="InterPro" id="IPR022357">
    <property type="entry name" value="MIP_CS"/>
</dbReference>
<dbReference type="Pfam" id="PF00201">
    <property type="entry name" value="UDPGT"/>
    <property type="match status" value="1"/>
</dbReference>
<protein>
    <submittedName>
        <fullName evidence="4">Uncharacterized protein</fullName>
    </submittedName>
</protein>
<evidence type="ECO:0000256" key="3">
    <source>
        <dbReference type="RuleBase" id="RU003718"/>
    </source>
</evidence>
<dbReference type="AlphaFoldDB" id="A0A2W1LH39"/>
<dbReference type="FunFam" id="3.40.50.2000:FF:000072">
    <property type="entry name" value="Glycosyl transferase"/>
    <property type="match status" value="1"/>
</dbReference>
<dbReference type="PANTHER" id="PTHR48050">
    <property type="entry name" value="STEROL 3-BETA-GLUCOSYLTRANSFERASE"/>
    <property type="match status" value="1"/>
</dbReference>
<evidence type="ECO:0000313" key="5">
    <source>
        <dbReference type="Proteomes" id="UP000249522"/>
    </source>
</evidence>